<feature type="domain" description="MnmC-like methyltransferase" evidence="1">
    <location>
        <begin position="127"/>
        <end position="220"/>
    </location>
</feature>
<dbReference type="Gene3D" id="3.40.50.150">
    <property type="entry name" value="Vaccinia Virus protein VP39"/>
    <property type="match status" value="1"/>
</dbReference>
<organism evidence="2 3">
    <name type="scientific">Chryseotalea sanaruensis</name>
    <dbReference type="NCBI Taxonomy" id="2482724"/>
    <lineage>
        <taxon>Bacteria</taxon>
        <taxon>Pseudomonadati</taxon>
        <taxon>Bacteroidota</taxon>
        <taxon>Cytophagia</taxon>
        <taxon>Cytophagales</taxon>
        <taxon>Chryseotaleaceae</taxon>
        <taxon>Chryseotalea</taxon>
    </lineage>
</organism>
<dbReference type="EMBL" id="BHXQ01000004">
    <property type="protein sequence ID" value="GCC52009.1"/>
    <property type="molecule type" value="Genomic_DNA"/>
</dbReference>
<dbReference type="PANTHER" id="PTHR39963:SF1">
    <property type="entry name" value="MNMC-LIKE METHYLTRANSFERASE DOMAIN-CONTAINING PROTEIN"/>
    <property type="match status" value="1"/>
</dbReference>
<dbReference type="InterPro" id="IPR047785">
    <property type="entry name" value="tRNA_MNMC2"/>
</dbReference>
<comment type="caution">
    <text evidence="2">The sequence shown here is derived from an EMBL/GenBank/DDBJ whole genome shotgun (WGS) entry which is preliminary data.</text>
</comment>
<proteinExistence type="predicted"/>
<keyword evidence="2" id="KW-0808">Transferase</keyword>
<evidence type="ECO:0000313" key="2">
    <source>
        <dbReference type="EMBL" id="GCC52009.1"/>
    </source>
</evidence>
<dbReference type="PANTHER" id="PTHR39963">
    <property type="entry name" value="SLL0983 PROTEIN"/>
    <property type="match status" value="1"/>
</dbReference>
<dbReference type="GO" id="GO:0004808">
    <property type="term" value="F:tRNA (5-methylaminomethyl-2-thiouridylate)(34)-methyltransferase activity"/>
    <property type="evidence" value="ECO:0007669"/>
    <property type="project" value="InterPro"/>
</dbReference>
<keyword evidence="2" id="KW-0489">Methyltransferase</keyword>
<dbReference type="NCBIfam" id="NF033855">
    <property type="entry name" value="tRNA_MNMC2"/>
    <property type="match status" value="1"/>
</dbReference>
<dbReference type="InterPro" id="IPR029063">
    <property type="entry name" value="SAM-dependent_MTases_sf"/>
</dbReference>
<evidence type="ECO:0000259" key="1">
    <source>
        <dbReference type="Pfam" id="PF05430"/>
    </source>
</evidence>
<dbReference type="GO" id="GO:0032259">
    <property type="term" value="P:methylation"/>
    <property type="evidence" value="ECO:0007669"/>
    <property type="project" value="UniProtKB-KW"/>
</dbReference>
<dbReference type="SUPFAM" id="SSF53335">
    <property type="entry name" value="S-adenosyl-L-methionine-dependent methyltransferases"/>
    <property type="match status" value="1"/>
</dbReference>
<sequence>MIELITTGDGSHSLLNTSLDETYHSRHGALQESKYVFIKQGLNFFIEKAGNKQVSILEVGFGTGLNAWLTLQEAQALNISIHYTSLETYPLPKSVWPSLNYATGSEFEKDFEKLHEAEWNKEVLINKDFSLHKVEQSLQEFDVVGKSFDIIYFDAFAPNKQPELWEASILQKVVISLNPSGVFVTYCAKGQLKRDLKSFDLVVESLPGPPGKREMVRALKK</sequence>
<dbReference type="AlphaFoldDB" id="A0A401UAU2"/>
<dbReference type="InterPro" id="IPR008471">
    <property type="entry name" value="MnmC-like_methylTransf"/>
</dbReference>
<gene>
    <name evidence="2" type="ORF">SanaruYs_22410</name>
</gene>
<dbReference type="OrthoDB" id="9786494at2"/>
<dbReference type="RefSeq" id="WP_127122664.1">
    <property type="nucleotide sequence ID" value="NZ_BHXQ01000004.1"/>
</dbReference>
<dbReference type="Pfam" id="PF05430">
    <property type="entry name" value="Methyltransf_30"/>
    <property type="match status" value="1"/>
</dbReference>
<accession>A0A401UAU2</accession>
<evidence type="ECO:0000313" key="3">
    <source>
        <dbReference type="Proteomes" id="UP000288227"/>
    </source>
</evidence>
<name>A0A401UAU2_9BACT</name>
<dbReference type="Proteomes" id="UP000288227">
    <property type="component" value="Unassembled WGS sequence"/>
</dbReference>
<protein>
    <submittedName>
        <fullName evidence="2">Methyltransferase</fullName>
    </submittedName>
</protein>
<reference evidence="2 3" key="1">
    <citation type="submission" date="2018-11" db="EMBL/GenBank/DDBJ databases">
        <title>Chryseotalea sanarue gen. nov., sp., nov., a member of the family Cytophagaceae, isolated from a brackish lake in Hamamatsu Japan.</title>
        <authorList>
            <person name="Maejima Y."/>
            <person name="Iino T."/>
            <person name="Muraguchi Y."/>
            <person name="Fukuda K."/>
            <person name="Ohkuma M."/>
            <person name="Moriuchi R."/>
            <person name="Dohra H."/>
            <person name="Kimbara K."/>
            <person name="Shintani M."/>
        </authorList>
    </citation>
    <scope>NUCLEOTIDE SEQUENCE [LARGE SCALE GENOMIC DNA]</scope>
    <source>
        <strain evidence="2 3">Ys</strain>
    </source>
</reference>
<keyword evidence="3" id="KW-1185">Reference proteome</keyword>
<dbReference type="GO" id="GO:0016645">
    <property type="term" value="F:oxidoreductase activity, acting on the CH-NH group of donors"/>
    <property type="evidence" value="ECO:0007669"/>
    <property type="project" value="InterPro"/>
</dbReference>